<dbReference type="Gene3D" id="3.40.50.720">
    <property type="entry name" value="NAD(P)-binding Rossmann-like Domain"/>
    <property type="match status" value="1"/>
</dbReference>
<keyword evidence="2" id="KW-0560">Oxidoreductase</keyword>
<dbReference type="AlphaFoldDB" id="A0AAW7XJA9"/>
<dbReference type="PANTHER" id="PTHR43103">
    <property type="entry name" value="NUCLEOSIDE-DIPHOSPHATE-SUGAR EPIMERASE"/>
    <property type="match status" value="1"/>
</dbReference>
<name>A0AAW7XJA9_9GAMM</name>
<reference evidence="5" key="1">
    <citation type="submission" date="2023-07" db="EMBL/GenBank/DDBJ databases">
        <title>Genome content predicts the carbon catabolic preferences of heterotrophic bacteria.</title>
        <authorList>
            <person name="Gralka M."/>
        </authorList>
    </citation>
    <scope>NUCLEOTIDE SEQUENCE</scope>
    <source>
        <strain evidence="5">I2M16</strain>
    </source>
</reference>
<evidence type="ECO:0000256" key="2">
    <source>
        <dbReference type="ARBA" id="ARBA00023002"/>
    </source>
</evidence>
<accession>A0AAW7XJA9</accession>
<keyword evidence="3" id="KW-0520">NAD</keyword>
<evidence type="ECO:0000256" key="3">
    <source>
        <dbReference type="ARBA" id="ARBA00023027"/>
    </source>
</evidence>
<dbReference type="RefSeq" id="WP_303550727.1">
    <property type="nucleotide sequence ID" value="NZ_JAUOPG010000007.1"/>
</dbReference>
<evidence type="ECO:0000313" key="5">
    <source>
        <dbReference type="EMBL" id="MDO6454210.1"/>
    </source>
</evidence>
<dbReference type="InterPro" id="IPR036291">
    <property type="entry name" value="NAD(P)-bd_dom_sf"/>
</dbReference>
<feature type="domain" description="NAD-dependent epimerase/dehydratase" evidence="4">
    <location>
        <begin position="4"/>
        <end position="163"/>
    </location>
</feature>
<evidence type="ECO:0000313" key="6">
    <source>
        <dbReference type="Proteomes" id="UP001169862"/>
    </source>
</evidence>
<dbReference type="EMBL" id="JAUOPG010000007">
    <property type="protein sequence ID" value="MDO6454210.1"/>
    <property type="molecule type" value="Genomic_DNA"/>
</dbReference>
<evidence type="ECO:0000256" key="1">
    <source>
        <dbReference type="ARBA" id="ARBA00007637"/>
    </source>
</evidence>
<comment type="caution">
    <text evidence="5">The sequence shown here is derived from an EMBL/GenBank/DDBJ whole genome shotgun (WGS) entry which is preliminary data.</text>
</comment>
<dbReference type="PANTHER" id="PTHR43103:SF5">
    <property type="entry name" value="4-EPIMERASE, PUTATIVE (AFU_ORTHOLOGUE AFUA_7G00360)-RELATED"/>
    <property type="match status" value="1"/>
</dbReference>
<comment type="similarity">
    <text evidence="1">Belongs to the NAD(P)-dependent epimerase/dehydratase family.</text>
</comment>
<gene>
    <name evidence="5" type="ORF">Q4490_11620</name>
</gene>
<dbReference type="Proteomes" id="UP001169862">
    <property type="component" value="Unassembled WGS sequence"/>
</dbReference>
<dbReference type="GO" id="GO:0016491">
    <property type="term" value="F:oxidoreductase activity"/>
    <property type="evidence" value="ECO:0007669"/>
    <property type="project" value="UniProtKB-KW"/>
</dbReference>
<evidence type="ECO:0000259" key="4">
    <source>
        <dbReference type="Pfam" id="PF01370"/>
    </source>
</evidence>
<dbReference type="Pfam" id="PF01370">
    <property type="entry name" value="Epimerase"/>
    <property type="match status" value="1"/>
</dbReference>
<organism evidence="5 6">
    <name type="scientific">Neptunomonas phycophila</name>
    <dbReference type="NCBI Taxonomy" id="1572645"/>
    <lineage>
        <taxon>Bacteria</taxon>
        <taxon>Pseudomonadati</taxon>
        <taxon>Pseudomonadota</taxon>
        <taxon>Gammaproteobacteria</taxon>
        <taxon>Oceanospirillales</taxon>
        <taxon>Oceanospirillaceae</taxon>
        <taxon>Neptunomonas</taxon>
    </lineage>
</organism>
<protein>
    <submittedName>
        <fullName evidence="5">NAD(P)-dependent oxidoreductase</fullName>
    </submittedName>
</protein>
<dbReference type="SUPFAM" id="SSF51735">
    <property type="entry name" value="NAD(P)-binding Rossmann-fold domains"/>
    <property type="match status" value="1"/>
</dbReference>
<dbReference type="InterPro" id="IPR001509">
    <property type="entry name" value="Epimerase_deHydtase"/>
</dbReference>
<sequence>MKKVLLTGAGGNLGKALRKTLEGWAESIRLTDIVPITDVAAHEEFIQCDLGDYDAVSSLLTGCDAVIHLGGVSTENTFENILNGNIRGAYNLYEANRKQNKVRILFASSNHVVGFHERETLLDADCTMRPDSMYGVSKGFGELLARYYYDKYGIESALVRIGSCFEKPLNKRMLATWMSEADFTRMIHKIFAADRLGCPVIYGVSDNPAVWWDNRKASYIGWSPVDSSVIFEQEDYIVNEKVDPNDPAVRYQGGGFAAAGHFEDE</sequence>
<proteinExistence type="inferred from homology"/>